<dbReference type="EMBL" id="JACXAE010000054">
    <property type="protein sequence ID" value="MBD2773502.1"/>
    <property type="molecule type" value="Genomic_DNA"/>
</dbReference>
<comment type="caution">
    <text evidence="2">The sequence shown here is derived from an EMBL/GenBank/DDBJ whole genome shotgun (WGS) entry which is preliminary data.</text>
</comment>
<dbReference type="AlphaFoldDB" id="A0A8J6XIQ1"/>
<dbReference type="Gene3D" id="3.30.460.10">
    <property type="entry name" value="Beta Polymerase, domain 2"/>
    <property type="match status" value="1"/>
</dbReference>
<feature type="domain" description="Polymerase nucleotidyl transferase" evidence="1">
    <location>
        <begin position="11"/>
        <end position="79"/>
    </location>
</feature>
<name>A0A8J6XIQ1_9CYAN</name>
<dbReference type="PANTHER" id="PTHR33933:SF1">
    <property type="entry name" value="PROTEIN ADENYLYLTRANSFERASE MNTA-RELATED"/>
    <property type="match status" value="1"/>
</dbReference>
<dbReference type="Proteomes" id="UP000629098">
    <property type="component" value="Unassembled WGS sequence"/>
</dbReference>
<sequence>MKKKLEEILAELRRYFEVMYGERLVQLILYGSQARGDAKPDSDIDVLVVLEEPVDTWKEIDNTGEFIADLCLEYDVVISSAFVSIVRFQQENSPFFINVRREGVPI</sequence>
<dbReference type="PANTHER" id="PTHR33933">
    <property type="entry name" value="NUCLEOTIDYLTRANSFERASE"/>
    <property type="match status" value="1"/>
</dbReference>
<gene>
    <name evidence="2" type="ORF">ICL16_15820</name>
</gene>
<dbReference type="CDD" id="cd05403">
    <property type="entry name" value="NT_KNTase_like"/>
    <property type="match status" value="1"/>
</dbReference>
<proteinExistence type="predicted"/>
<protein>
    <submittedName>
        <fullName evidence="2">Nucleotidyltransferase domain-containing protein</fullName>
    </submittedName>
</protein>
<evidence type="ECO:0000313" key="2">
    <source>
        <dbReference type="EMBL" id="MBD2773502.1"/>
    </source>
</evidence>
<dbReference type="RefSeq" id="WP_190829375.1">
    <property type="nucleotide sequence ID" value="NZ_CAWPPI010000054.1"/>
</dbReference>
<evidence type="ECO:0000259" key="1">
    <source>
        <dbReference type="Pfam" id="PF01909"/>
    </source>
</evidence>
<keyword evidence="3" id="KW-1185">Reference proteome</keyword>
<reference evidence="2" key="1">
    <citation type="submission" date="2020-09" db="EMBL/GenBank/DDBJ databases">
        <title>Iningainema tapete sp. nov. (Scytonemataceae, Cyanobacteria) from greenhouses in central Florida (USA) produces two types of nodularin with biosynthetic potential for microcystin-LR and anabaenopeptins.</title>
        <authorList>
            <person name="Berthold D.E."/>
            <person name="Lefler F.W."/>
            <person name="Huang I.-S."/>
            <person name="Abdulla H."/>
            <person name="Zimba P.V."/>
            <person name="Laughinghouse H.D. IV."/>
        </authorList>
    </citation>
    <scope>NUCLEOTIDE SEQUENCE</scope>
    <source>
        <strain evidence="2">BLCCT55</strain>
    </source>
</reference>
<dbReference type="GO" id="GO:0016779">
    <property type="term" value="F:nucleotidyltransferase activity"/>
    <property type="evidence" value="ECO:0007669"/>
    <property type="project" value="InterPro"/>
</dbReference>
<dbReference type="InterPro" id="IPR043519">
    <property type="entry name" value="NT_sf"/>
</dbReference>
<accession>A0A8J6XIQ1</accession>
<dbReference type="InterPro" id="IPR002934">
    <property type="entry name" value="Polymerase_NTP_transf_dom"/>
</dbReference>
<dbReference type="Pfam" id="PF01909">
    <property type="entry name" value="NTP_transf_2"/>
    <property type="match status" value="1"/>
</dbReference>
<dbReference type="SUPFAM" id="SSF81301">
    <property type="entry name" value="Nucleotidyltransferase"/>
    <property type="match status" value="1"/>
</dbReference>
<organism evidence="2 3">
    <name type="scientific">Iningainema tapete BLCC-T55</name>
    <dbReference type="NCBI Taxonomy" id="2748662"/>
    <lineage>
        <taxon>Bacteria</taxon>
        <taxon>Bacillati</taxon>
        <taxon>Cyanobacteriota</taxon>
        <taxon>Cyanophyceae</taxon>
        <taxon>Nostocales</taxon>
        <taxon>Scytonemataceae</taxon>
        <taxon>Iningainema tapete</taxon>
    </lineage>
</organism>
<dbReference type="InterPro" id="IPR052548">
    <property type="entry name" value="Type_VII_TA_antitoxin"/>
</dbReference>
<evidence type="ECO:0000313" key="3">
    <source>
        <dbReference type="Proteomes" id="UP000629098"/>
    </source>
</evidence>